<gene>
    <name evidence="6" type="ORF">ACFO4O_16225</name>
</gene>
<evidence type="ECO:0000313" key="7">
    <source>
        <dbReference type="Proteomes" id="UP001595897"/>
    </source>
</evidence>
<dbReference type="CDD" id="cd12914">
    <property type="entry name" value="PDC1_DGC_like"/>
    <property type="match status" value="1"/>
</dbReference>
<keyword evidence="4" id="KW-1133">Transmembrane helix</keyword>
<evidence type="ECO:0000313" key="6">
    <source>
        <dbReference type="EMBL" id="MFC4701704.1"/>
    </source>
</evidence>
<dbReference type="RefSeq" id="WP_382410429.1">
    <property type="nucleotide sequence ID" value="NZ_JBHSGU010000019.1"/>
</dbReference>
<name>A0ABV9LZR6_9ALTE</name>
<dbReference type="Gene3D" id="3.30.450.20">
    <property type="entry name" value="PAS domain"/>
    <property type="match status" value="1"/>
</dbReference>
<dbReference type="SMART" id="SM00267">
    <property type="entry name" value="GGDEF"/>
    <property type="match status" value="1"/>
</dbReference>
<keyword evidence="4" id="KW-0472">Membrane</keyword>
<dbReference type="Gene3D" id="3.30.70.270">
    <property type="match status" value="1"/>
</dbReference>
<dbReference type="GO" id="GO:0052621">
    <property type="term" value="F:diguanylate cyclase activity"/>
    <property type="evidence" value="ECO:0007669"/>
    <property type="project" value="UniProtKB-EC"/>
</dbReference>
<dbReference type="PANTHER" id="PTHR45138:SF9">
    <property type="entry name" value="DIGUANYLATE CYCLASE DGCM-RELATED"/>
    <property type="match status" value="1"/>
</dbReference>
<comment type="catalytic activity">
    <reaction evidence="2">
        <text>2 GTP = 3',3'-c-di-GMP + 2 diphosphate</text>
        <dbReference type="Rhea" id="RHEA:24898"/>
        <dbReference type="ChEBI" id="CHEBI:33019"/>
        <dbReference type="ChEBI" id="CHEBI:37565"/>
        <dbReference type="ChEBI" id="CHEBI:58805"/>
        <dbReference type="EC" id="2.7.7.65"/>
    </reaction>
</comment>
<dbReference type="InterPro" id="IPR029787">
    <property type="entry name" value="Nucleotide_cyclase"/>
</dbReference>
<feature type="domain" description="GGDEF" evidence="5">
    <location>
        <begin position="572"/>
        <end position="709"/>
    </location>
</feature>
<keyword evidence="4" id="KW-0812">Transmembrane</keyword>
<evidence type="ECO:0000256" key="2">
    <source>
        <dbReference type="ARBA" id="ARBA00034247"/>
    </source>
</evidence>
<dbReference type="NCBIfam" id="TIGR00254">
    <property type="entry name" value="GGDEF"/>
    <property type="match status" value="1"/>
</dbReference>
<organism evidence="6 7">
    <name type="scientific">Glaciecola siphonariae</name>
    <dbReference type="NCBI Taxonomy" id="521012"/>
    <lineage>
        <taxon>Bacteria</taxon>
        <taxon>Pseudomonadati</taxon>
        <taxon>Pseudomonadota</taxon>
        <taxon>Gammaproteobacteria</taxon>
        <taxon>Alteromonadales</taxon>
        <taxon>Alteromonadaceae</taxon>
        <taxon>Glaciecola</taxon>
    </lineage>
</organism>
<evidence type="ECO:0000256" key="4">
    <source>
        <dbReference type="SAM" id="Phobius"/>
    </source>
</evidence>
<keyword evidence="6" id="KW-0548">Nucleotidyltransferase</keyword>
<feature type="transmembrane region" description="Helical" evidence="4">
    <location>
        <begin position="42"/>
        <end position="71"/>
    </location>
</feature>
<feature type="transmembrane region" description="Helical" evidence="4">
    <location>
        <begin position="133"/>
        <end position="156"/>
    </location>
</feature>
<feature type="transmembrane region" description="Helical" evidence="4">
    <location>
        <begin position="77"/>
        <end position="94"/>
    </location>
</feature>
<dbReference type="SUPFAM" id="SSF55073">
    <property type="entry name" value="Nucleotide cyclase"/>
    <property type="match status" value="1"/>
</dbReference>
<dbReference type="PROSITE" id="PS50887">
    <property type="entry name" value="GGDEF"/>
    <property type="match status" value="1"/>
</dbReference>
<dbReference type="InterPro" id="IPR050469">
    <property type="entry name" value="Diguanylate_Cyclase"/>
</dbReference>
<evidence type="ECO:0000256" key="1">
    <source>
        <dbReference type="ARBA" id="ARBA00012528"/>
    </source>
</evidence>
<dbReference type="Pfam" id="PF00990">
    <property type="entry name" value="GGDEF"/>
    <property type="match status" value="1"/>
</dbReference>
<reference evidence="7" key="1">
    <citation type="journal article" date="2019" name="Int. J. Syst. Evol. Microbiol.">
        <title>The Global Catalogue of Microorganisms (GCM) 10K type strain sequencing project: providing services to taxonomists for standard genome sequencing and annotation.</title>
        <authorList>
            <consortium name="The Broad Institute Genomics Platform"/>
            <consortium name="The Broad Institute Genome Sequencing Center for Infectious Disease"/>
            <person name="Wu L."/>
            <person name="Ma J."/>
        </authorList>
    </citation>
    <scope>NUCLEOTIDE SEQUENCE [LARGE SCALE GENOMIC DNA]</scope>
    <source>
        <strain evidence="7">KACC 12507</strain>
    </source>
</reference>
<dbReference type="Proteomes" id="UP001595897">
    <property type="component" value="Unassembled WGS sequence"/>
</dbReference>
<dbReference type="PANTHER" id="PTHR45138">
    <property type="entry name" value="REGULATORY COMPONENTS OF SENSORY TRANSDUCTION SYSTEM"/>
    <property type="match status" value="1"/>
</dbReference>
<comment type="caution">
    <text evidence="6">The sequence shown here is derived from an EMBL/GenBank/DDBJ whole genome shotgun (WGS) entry which is preliminary data.</text>
</comment>
<dbReference type="InterPro" id="IPR000160">
    <property type="entry name" value="GGDEF_dom"/>
</dbReference>
<evidence type="ECO:0000256" key="3">
    <source>
        <dbReference type="SAM" id="Coils"/>
    </source>
</evidence>
<feature type="transmembrane region" description="Helical" evidence="4">
    <location>
        <begin position="12"/>
        <end position="30"/>
    </location>
</feature>
<evidence type="ECO:0000259" key="5">
    <source>
        <dbReference type="PROSITE" id="PS50887"/>
    </source>
</evidence>
<keyword evidence="3" id="KW-0175">Coiled coil</keyword>
<dbReference type="InterPro" id="IPR043128">
    <property type="entry name" value="Rev_trsase/Diguanyl_cyclase"/>
</dbReference>
<dbReference type="CDD" id="cd01949">
    <property type="entry name" value="GGDEF"/>
    <property type="match status" value="1"/>
</dbReference>
<dbReference type="EC" id="2.7.7.65" evidence="1"/>
<keyword evidence="6" id="KW-0808">Transferase</keyword>
<feature type="transmembrane region" description="Helical" evidence="4">
    <location>
        <begin position="176"/>
        <end position="198"/>
    </location>
</feature>
<feature type="transmembrane region" description="Helical" evidence="4">
    <location>
        <begin position="106"/>
        <end position="127"/>
    </location>
</feature>
<feature type="transmembrane region" description="Helical" evidence="4">
    <location>
        <begin position="447"/>
        <end position="466"/>
    </location>
</feature>
<accession>A0ABV9LZR6</accession>
<sequence>MTTSTQPSVIEYLQRCLFLSVLAVACHLFLPIPLIGEVTLSLGSVFVLSSLVLLPVRFVIVVFVSSFLSLYWMQTSWLFLLAHTLEVITIAILLRRNVFIMLASMSYWIIIGMPLLAILALYGPMYLQEASVLLAIQSGLNGILCAAIAASLLSVIPMRYKQPAFTKKEKHLSANIFSICASVLVVPILIVSFIFIAVSSKENEILLVDKIKSNTSYIGELTDAFLEEHKIIVEQHASLLSDGTPDENVQNLLLKSQENYPAFFNLTTTDVTGKLVFFAPLKYKAQIDRLPDELKTVADRNYFIEARNSKQTFVSNALLSRGVIVAPMISIASPIIKDDKFAGIVFGAINLDVIKLFRNKIERLLNNDLVVITDASNRIVYASAPVEAKPLAEFLPIPSYNYIISELPVLSHNERQYAYFKRQSAFDWHVYVLTESSTFTANIRDNFVIAGLSLLFVVAVFLLFAYRLSQQVSAPLRALLSSSDNAWDSMSLYTNTQEFSEVANKLKRSQFLMQNFEDRLKQQVNEKTEQLEQLNLQLAAQAREDGMTHLLNRSGFDEMAINAIKTSYRLGQSFSMALLDIDHFKQINDTHGHLFGDKCLQAFSALMQRNCKRETDIIGRYGGEEFIIFMAGKDVKAHHQLMQNIHQQTRKIRLTPADSDVAVSFTVSVGICSVIGNVNMSMHDIVKLADEELYKCKRSGRDRISLMTVGYSD</sequence>
<proteinExistence type="predicted"/>
<feature type="coiled-coil region" evidence="3">
    <location>
        <begin position="513"/>
        <end position="544"/>
    </location>
</feature>
<protein>
    <recommendedName>
        <fullName evidence="1">diguanylate cyclase</fullName>
        <ecNumber evidence="1">2.7.7.65</ecNumber>
    </recommendedName>
</protein>
<keyword evidence="7" id="KW-1185">Reference proteome</keyword>
<dbReference type="EMBL" id="JBHSGU010000019">
    <property type="protein sequence ID" value="MFC4701704.1"/>
    <property type="molecule type" value="Genomic_DNA"/>
</dbReference>